<proteinExistence type="predicted"/>
<comment type="caution">
    <text evidence="1">The sequence shown here is derived from an EMBL/GenBank/DDBJ whole genome shotgun (WGS) entry which is preliminary data.</text>
</comment>
<reference evidence="1 2" key="1">
    <citation type="submission" date="2014-02" db="EMBL/GenBank/DDBJ databases">
        <authorList>
            <person name="Sears C."/>
            <person name="Carroll K."/>
            <person name="Sack B.R."/>
            <person name="Qadri F."/>
            <person name="Myers L.L."/>
            <person name="Chung G.-T."/>
            <person name="Escheverria P."/>
            <person name="Fraser C.M."/>
            <person name="Sadzewicz L."/>
            <person name="Shefchek K.A."/>
            <person name="Tallon L."/>
            <person name="Das S.P."/>
            <person name="Daugherty S."/>
            <person name="Mongodin E.F."/>
        </authorList>
    </citation>
    <scope>NUCLEOTIDE SEQUENCE [LARGE SCALE GENOMIC DNA]</scope>
    <source>
        <strain evidence="2">3988T(B)14</strain>
    </source>
</reference>
<accession>A0A015VXR7</accession>
<sequence>MSTDSAFNGYGYLSPYADTCFYRDEKNGLFENCHNLFIAITKTVS</sequence>
<evidence type="ECO:0000313" key="1">
    <source>
        <dbReference type="EMBL" id="EXY72995.1"/>
    </source>
</evidence>
<dbReference type="EMBL" id="JGCY01000382">
    <property type="protein sequence ID" value="EXY72995.1"/>
    <property type="molecule type" value="Genomic_DNA"/>
</dbReference>
<gene>
    <name evidence="1" type="ORF">M124_3214</name>
</gene>
<dbReference type="Proteomes" id="UP000020529">
    <property type="component" value="Unassembled WGS sequence"/>
</dbReference>
<dbReference type="PATRIC" id="fig|1339315.3.peg.3881"/>
<protein>
    <submittedName>
        <fullName evidence="1">Uncharacterized protein</fullName>
    </submittedName>
</protein>
<dbReference type="AlphaFoldDB" id="A0A015VXR7"/>
<evidence type="ECO:0000313" key="2">
    <source>
        <dbReference type="Proteomes" id="UP000020529"/>
    </source>
</evidence>
<organism evidence="1 2">
    <name type="scientific">Bacteroides fragilis str. 3988T(B)14</name>
    <dbReference type="NCBI Taxonomy" id="1339315"/>
    <lineage>
        <taxon>Bacteria</taxon>
        <taxon>Pseudomonadati</taxon>
        <taxon>Bacteroidota</taxon>
        <taxon>Bacteroidia</taxon>
        <taxon>Bacteroidales</taxon>
        <taxon>Bacteroidaceae</taxon>
        <taxon>Bacteroides</taxon>
    </lineage>
</organism>
<name>A0A015VXR7_BACFG</name>